<feature type="transmembrane region" description="Helical" evidence="8">
    <location>
        <begin position="140"/>
        <end position="161"/>
    </location>
</feature>
<dbReference type="FunFam" id="3.30.70.1350:FF:000001">
    <property type="entry name" value="Metal tolerance protein 11"/>
    <property type="match status" value="1"/>
</dbReference>
<dbReference type="InterPro" id="IPR050291">
    <property type="entry name" value="CDF_Transporter"/>
</dbReference>
<dbReference type="NCBIfam" id="TIGR01297">
    <property type="entry name" value="CDF"/>
    <property type="match status" value="1"/>
</dbReference>
<dbReference type="STRING" id="91928.A0A0D1ZPS8"/>
<dbReference type="GO" id="GO:0016020">
    <property type="term" value="C:membrane"/>
    <property type="evidence" value="ECO:0007669"/>
    <property type="project" value="InterPro"/>
</dbReference>
<keyword evidence="3 8" id="KW-0812">Transmembrane</keyword>
<dbReference type="SUPFAM" id="SSF160240">
    <property type="entry name" value="Cation efflux protein cytoplasmic domain-like"/>
    <property type="match status" value="1"/>
</dbReference>
<feature type="compositionally biased region" description="Polar residues" evidence="7">
    <location>
        <begin position="84"/>
        <end position="96"/>
    </location>
</feature>
<evidence type="ECO:0000256" key="7">
    <source>
        <dbReference type="SAM" id="MobiDB-lite"/>
    </source>
</evidence>
<reference evidence="10 11" key="1">
    <citation type="submission" date="2015-01" db="EMBL/GenBank/DDBJ databases">
        <title>The Genome Sequence of Exophiala spinifera CBS89968.</title>
        <authorList>
            <consortium name="The Broad Institute Genomics Platform"/>
            <person name="Cuomo C."/>
            <person name="de Hoog S."/>
            <person name="Gorbushina A."/>
            <person name="Stielow B."/>
            <person name="Teixiera M."/>
            <person name="Abouelleil A."/>
            <person name="Chapman S.B."/>
            <person name="Priest M."/>
            <person name="Young S.K."/>
            <person name="Wortman J."/>
            <person name="Nusbaum C."/>
            <person name="Birren B."/>
        </authorList>
    </citation>
    <scope>NUCLEOTIDE SEQUENCE [LARGE SCALE GENOMIC DNA]</scope>
    <source>
        <strain evidence="10 11">CBS 89968</strain>
    </source>
</reference>
<dbReference type="GO" id="GO:0030003">
    <property type="term" value="P:intracellular monoatomic cation homeostasis"/>
    <property type="evidence" value="ECO:0007669"/>
    <property type="project" value="UniProtKB-ARBA"/>
</dbReference>
<dbReference type="InterPro" id="IPR027469">
    <property type="entry name" value="Cation_efflux_TMD_sf"/>
</dbReference>
<evidence type="ECO:0000256" key="3">
    <source>
        <dbReference type="ARBA" id="ARBA00022692"/>
    </source>
</evidence>
<feature type="transmembrane region" description="Helical" evidence="8">
    <location>
        <begin position="209"/>
        <end position="228"/>
    </location>
</feature>
<name>A0A0D1ZPS8_9EURO</name>
<evidence type="ECO:0000256" key="4">
    <source>
        <dbReference type="ARBA" id="ARBA00022989"/>
    </source>
</evidence>
<feature type="transmembrane region" description="Helical" evidence="8">
    <location>
        <begin position="313"/>
        <end position="336"/>
    </location>
</feature>
<keyword evidence="6 8" id="KW-0472">Membrane</keyword>
<organism evidence="10 11">
    <name type="scientific">Exophiala spinifera</name>
    <dbReference type="NCBI Taxonomy" id="91928"/>
    <lineage>
        <taxon>Eukaryota</taxon>
        <taxon>Fungi</taxon>
        <taxon>Dikarya</taxon>
        <taxon>Ascomycota</taxon>
        <taxon>Pezizomycotina</taxon>
        <taxon>Eurotiomycetes</taxon>
        <taxon>Chaetothyriomycetidae</taxon>
        <taxon>Chaetothyriales</taxon>
        <taxon>Herpotrichiellaceae</taxon>
        <taxon>Exophiala</taxon>
    </lineage>
</organism>
<gene>
    <name evidence="10" type="ORF">PV08_07607</name>
</gene>
<evidence type="ECO:0000256" key="5">
    <source>
        <dbReference type="ARBA" id="ARBA00023065"/>
    </source>
</evidence>
<dbReference type="Proteomes" id="UP000053328">
    <property type="component" value="Unassembled WGS sequence"/>
</dbReference>
<dbReference type="Gene3D" id="1.20.1510.10">
    <property type="entry name" value="Cation efflux protein transmembrane domain"/>
    <property type="match status" value="1"/>
</dbReference>
<dbReference type="GO" id="GO:0012505">
    <property type="term" value="C:endomembrane system"/>
    <property type="evidence" value="ECO:0007669"/>
    <property type="project" value="UniProtKB-SubCell"/>
</dbReference>
<feature type="transmembrane region" description="Helical" evidence="8">
    <location>
        <begin position="248"/>
        <end position="268"/>
    </location>
</feature>
<dbReference type="InterPro" id="IPR036837">
    <property type="entry name" value="Cation_efflux_CTD_sf"/>
</dbReference>
<proteinExistence type="predicted"/>
<keyword evidence="11" id="KW-1185">Reference proteome</keyword>
<dbReference type="GO" id="GO:0008324">
    <property type="term" value="F:monoatomic cation transmembrane transporter activity"/>
    <property type="evidence" value="ECO:0007669"/>
    <property type="project" value="InterPro"/>
</dbReference>
<keyword evidence="5" id="KW-0406">Ion transport</keyword>
<dbReference type="EMBL" id="KN847496">
    <property type="protein sequence ID" value="KIW14822.1"/>
    <property type="molecule type" value="Genomic_DNA"/>
</dbReference>
<dbReference type="VEuPathDB" id="FungiDB:PV08_07607"/>
<evidence type="ECO:0000313" key="11">
    <source>
        <dbReference type="Proteomes" id="UP000053328"/>
    </source>
</evidence>
<feature type="domain" description="Cation efflux protein transmembrane" evidence="9">
    <location>
        <begin position="144"/>
        <end position="332"/>
    </location>
</feature>
<protein>
    <recommendedName>
        <fullName evidence="9">Cation efflux protein transmembrane domain-containing protein</fullName>
    </recommendedName>
</protein>
<keyword evidence="4 8" id="KW-1133">Transmembrane helix</keyword>
<evidence type="ECO:0000259" key="9">
    <source>
        <dbReference type="Pfam" id="PF01545"/>
    </source>
</evidence>
<dbReference type="SUPFAM" id="SSF161111">
    <property type="entry name" value="Cation efflux protein transmembrane domain-like"/>
    <property type="match status" value="1"/>
</dbReference>
<dbReference type="InterPro" id="IPR058533">
    <property type="entry name" value="Cation_efflux_TM"/>
</dbReference>
<evidence type="ECO:0000256" key="6">
    <source>
        <dbReference type="ARBA" id="ARBA00023136"/>
    </source>
</evidence>
<evidence type="ECO:0000256" key="8">
    <source>
        <dbReference type="SAM" id="Phobius"/>
    </source>
</evidence>
<dbReference type="PANTHER" id="PTHR43840">
    <property type="entry name" value="MITOCHONDRIAL METAL TRANSPORTER 1-RELATED"/>
    <property type="match status" value="1"/>
</dbReference>
<dbReference type="RefSeq" id="XP_016235038.1">
    <property type="nucleotide sequence ID" value="XM_016381936.1"/>
</dbReference>
<accession>A0A0D1ZPS8</accession>
<sequence>MASPRVDESDSVPRASPTQRSTAGHGPSDKISPAVQTEAPRSSSSGTSTGNVLKDVSITQASESAQEQTVDTADPYSLRDLKQPTANDNKRSSMLMQKQERKVKKYYNRQNALIDAYLTSADEEALELEDNIKNGGKVRFAVNASFVCNFCLFVIQLYAAISTGSLSLFATAADAFMDLVVSIVMLITSRMASRPNVSKFPVGRKRLETVGIILFCALMTTVAVQLIVESARGLGAGEPDSESLHIIPLVFVGVAIFAKGTLFVYCFLLRRYPAARIFMIDHRNDIAVNLFGLIMSIVGTRFRQVWFLDPTGAIAIALLILYSWASTAFEHMWYLVGKSAPQDFLNKVVYVSITHDERINKIDTVKAYHAGDKFYVEVDIIMDEVESLKVTHDVSQALQRKLEGLANVERAFVHVDYEDLHDVHEEHKALYEKKSPKKPLAERIQGRLSGIWDRPERPPTDQEAKKGLVARIFKT</sequence>
<dbReference type="FunFam" id="1.20.1510.10:FF:000005">
    <property type="entry name" value="Putative Cation diffusion facilitator 1"/>
    <property type="match status" value="1"/>
</dbReference>
<dbReference type="OrthoDB" id="78296at2759"/>
<feature type="transmembrane region" description="Helical" evidence="8">
    <location>
        <begin position="167"/>
        <end position="188"/>
    </location>
</feature>
<dbReference type="GeneID" id="27334690"/>
<dbReference type="PANTHER" id="PTHR43840:SF13">
    <property type="entry name" value="CATION EFFLUX PROTEIN CYTOPLASMIC DOMAIN-CONTAINING PROTEIN"/>
    <property type="match status" value="1"/>
</dbReference>
<dbReference type="Gene3D" id="3.30.70.1350">
    <property type="entry name" value="Cation efflux protein, cytoplasmic domain"/>
    <property type="match status" value="1"/>
</dbReference>
<evidence type="ECO:0000313" key="10">
    <source>
        <dbReference type="EMBL" id="KIW14822.1"/>
    </source>
</evidence>
<evidence type="ECO:0000256" key="1">
    <source>
        <dbReference type="ARBA" id="ARBA00004127"/>
    </source>
</evidence>
<dbReference type="Pfam" id="PF01545">
    <property type="entry name" value="Cation_efflux"/>
    <property type="match status" value="1"/>
</dbReference>
<comment type="subcellular location">
    <subcellularLocation>
        <location evidence="1">Endomembrane system</location>
        <topology evidence="1">Multi-pass membrane protein</topology>
    </subcellularLocation>
</comment>
<dbReference type="GO" id="GO:0098771">
    <property type="term" value="P:inorganic ion homeostasis"/>
    <property type="evidence" value="ECO:0007669"/>
    <property type="project" value="UniProtKB-ARBA"/>
</dbReference>
<dbReference type="AlphaFoldDB" id="A0A0D1ZPS8"/>
<keyword evidence="2" id="KW-0813">Transport</keyword>
<feature type="compositionally biased region" description="Polar residues" evidence="7">
    <location>
        <begin position="39"/>
        <end position="71"/>
    </location>
</feature>
<dbReference type="HOGENOM" id="CLU_013430_2_0_1"/>
<dbReference type="InterPro" id="IPR002524">
    <property type="entry name" value="Cation_efflux"/>
</dbReference>
<evidence type="ECO:0000256" key="2">
    <source>
        <dbReference type="ARBA" id="ARBA00022448"/>
    </source>
</evidence>
<feature type="region of interest" description="Disordered" evidence="7">
    <location>
        <begin position="1"/>
        <end position="96"/>
    </location>
</feature>